<proteinExistence type="predicted"/>
<keyword evidence="3" id="KW-1185">Reference proteome</keyword>
<accession>A0A4V6YSY8</accession>
<dbReference type="Proteomes" id="UP000298663">
    <property type="component" value="Chromosome X"/>
</dbReference>
<reference evidence="2 3" key="1">
    <citation type="journal article" date="2015" name="Genome Biol.">
        <title>Comparative genomics of Steinernema reveals deeply conserved gene regulatory networks.</title>
        <authorList>
            <person name="Dillman A.R."/>
            <person name="Macchietto M."/>
            <person name="Porter C.F."/>
            <person name="Rogers A."/>
            <person name="Williams B."/>
            <person name="Antoshechkin I."/>
            <person name="Lee M.M."/>
            <person name="Goodwin Z."/>
            <person name="Lu X."/>
            <person name="Lewis E.E."/>
            <person name="Goodrich-Blair H."/>
            <person name="Stock S.P."/>
            <person name="Adams B.J."/>
            <person name="Sternberg P.W."/>
            <person name="Mortazavi A."/>
        </authorList>
    </citation>
    <scope>NUCLEOTIDE SEQUENCE [LARGE SCALE GENOMIC DNA]</scope>
    <source>
        <strain evidence="2 3">ALL</strain>
    </source>
</reference>
<evidence type="ECO:0000256" key="1">
    <source>
        <dbReference type="SAM" id="MobiDB-lite"/>
    </source>
</evidence>
<protein>
    <submittedName>
        <fullName evidence="2">Uncharacterized protein</fullName>
    </submittedName>
</protein>
<sequence length="167" mass="18552">MKRASKHQKTREVRALNYTIAFTVCNLHSGARGSEHRERQPGKGPKKPIRMRRSRRKKPQRRRSSVRGAPFRTTRTGACGNTVGEVSGSEGYRRKTSGRTSPGGTPMNAEEAAGFVVSDREPKATEFVKAYLNSIGIATLPADKECDMPENSLEEDERLFFIDGSNP</sequence>
<comment type="caution">
    <text evidence="2">The sequence shown here is derived from an EMBL/GenBank/DDBJ whole genome shotgun (WGS) entry which is preliminary data.</text>
</comment>
<name>A0A4V6YSY8_STECR</name>
<feature type="compositionally biased region" description="Basic residues" evidence="1">
    <location>
        <begin position="44"/>
        <end position="65"/>
    </location>
</feature>
<gene>
    <name evidence="2" type="ORF">L596_005422</name>
</gene>
<dbReference type="EMBL" id="AZBU02000001">
    <property type="protein sequence ID" value="TMS38773.1"/>
    <property type="molecule type" value="Genomic_DNA"/>
</dbReference>
<organism evidence="2 3">
    <name type="scientific">Steinernema carpocapsae</name>
    <name type="common">Entomopathogenic nematode</name>
    <dbReference type="NCBI Taxonomy" id="34508"/>
    <lineage>
        <taxon>Eukaryota</taxon>
        <taxon>Metazoa</taxon>
        <taxon>Ecdysozoa</taxon>
        <taxon>Nematoda</taxon>
        <taxon>Chromadorea</taxon>
        <taxon>Rhabditida</taxon>
        <taxon>Tylenchina</taxon>
        <taxon>Panagrolaimomorpha</taxon>
        <taxon>Strongyloidoidea</taxon>
        <taxon>Steinernematidae</taxon>
        <taxon>Steinernema</taxon>
    </lineage>
</organism>
<evidence type="ECO:0000313" key="2">
    <source>
        <dbReference type="EMBL" id="TMS38773.1"/>
    </source>
</evidence>
<evidence type="ECO:0000313" key="3">
    <source>
        <dbReference type="Proteomes" id="UP000298663"/>
    </source>
</evidence>
<feature type="region of interest" description="Disordered" evidence="1">
    <location>
        <begin position="31"/>
        <end position="109"/>
    </location>
</feature>
<dbReference type="EMBL" id="CM016762">
    <property type="protein sequence ID" value="TMS38773.1"/>
    <property type="molecule type" value="Genomic_DNA"/>
</dbReference>
<reference evidence="2 3" key="2">
    <citation type="journal article" date="2019" name="G3 (Bethesda)">
        <title>Hybrid Assembly of the Genome of the Entomopathogenic Nematode Steinernema carpocapsae Identifies the X-Chromosome.</title>
        <authorList>
            <person name="Serra L."/>
            <person name="Macchietto M."/>
            <person name="Macias-Munoz A."/>
            <person name="McGill C.J."/>
            <person name="Rodriguez I.M."/>
            <person name="Rodriguez B."/>
            <person name="Murad R."/>
            <person name="Mortazavi A."/>
        </authorList>
    </citation>
    <scope>NUCLEOTIDE SEQUENCE [LARGE SCALE GENOMIC DNA]</scope>
    <source>
        <strain evidence="2 3">ALL</strain>
    </source>
</reference>
<dbReference type="AlphaFoldDB" id="A0A4V6YSY8"/>